<keyword evidence="1" id="KW-0472">Membrane</keyword>
<dbReference type="InterPro" id="IPR029787">
    <property type="entry name" value="Nucleotide_cyclase"/>
</dbReference>
<comment type="caution">
    <text evidence="2">The sequence shown here is derived from an EMBL/GenBank/DDBJ whole genome shotgun (WGS) entry which is preliminary data.</text>
</comment>
<dbReference type="Proteomes" id="UP001299546">
    <property type="component" value="Unassembled WGS sequence"/>
</dbReference>
<dbReference type="EMBL" id="JAJCIS010000005">
    <property type="protein sequence ID" value="MCB7387625.1"/>
    <property type="molecule type" value="Genomic_DNA"/>
</dbReference>
<keyword evidence="1" id="KW-1133">Transmembrane helix</keyword>
<proteinExistence type="predicted"/>
<evidence type="ECO:0008006" key="4">
    <source>
        <dbReference type="Google" id="ProtNLM"/>
    </source>
</evidence>
<feature type="transmembrane region" description="Helical" evidence="1">
    <location>
        <begin position="251"/>
        <end position="271"/>
    </location>
</feature>
<keyword evidence="3" id="KW-1185">Reference proteome</keyword>
<name>A0ABS8DGX5_9FIRM</name>
<organism evidence="2 3">
    <name type="scientific">Bariatricus massiliensis</name>
    <dbReference type="NCBI Taxonomy" id="1745713"/>
    <lineage>
        <taxon>Bacteria</taxon>
        <taxon>Bacillati</taxon>
        <taxon>Bacillota</taxon>
        <taxon>Clostridia</taxon>
        <taxon>Lachnospirales</taxon>
        <taxon>Lachnospiraceae</taxon>
        <taxon>Bariatricus</taxon>
    </lineage>
</organism>
<accession>A0ABS8DGX5</accession>
<dbReference type="RefSeq" id="WP_066737276.1">
    <property type="nucleotide sequence ID" value="NZ_JAJCIQ010000006.1"/>
</dbReference>
<evidence type="ECO:0000256" key="1">
    <source>
        <dbReference type="SAM" id="Phobius"/>
    </source>
</evidence>
<dbReference type="SUPFAM" id="SSF55073">
    <property type="entry name" value="Nucleotide cyclase"/>
    <property type="match status" value="1"/>
</dbReference>
<reference evidence="2 3" key="1">
    <citation type="submission" date="2021-10" db="EMBL/GenBank/DDBJ databases">
        <title>Collection of gut derived symbiotic bacterial strains cultured from healthy donors.</title>
        <authorList>
            <person name="Lin H."/>
            <person name="Littmann E."/>
            <person name="Kohout C."/>
            <person name="Pamer E.G."/>
        </authorList>
    </citation>
    <scope>NUCLEOTIDE SEQUENCE [LARGE SCALE GENOMIC DNA]</scope>
    <source>
        <strain evidence="2 3">DFI.1.165</strain>
    </source>
</reference>
<dbReference type="InterPro" id="IPR043128">
    <property type="entry name" value="Rev_trsase/Diguanyl_cyclase"/>
</dbReference>
<evidence type="ECO:0000313" key="3">
    <source>
        <dbReference type="Proteomes" id="UP001299546"/>
    </source>
</evidence>
<gene>
    <name evidence="2" type="ORF">LIZ65_10045</name>
</gene>
<keyword evidence="1" id="KW-0812">Transmembrane</keyword>
<dbReference type="Gene3D" id="3.30.70.270">
    <property type="match status" value="1"/>
</dbReference>
<protein>
    <recommendedName>
        <fullName evidence="4">GGDEF domain-containing protein</fullName>
    </recommendedName>
</protein>
<evidence type="ECO:0000313" key="2">
    <source>
        <dbReference type="EMBL" id="MCB7387625.1"/>
    </source>
</evidence>
<sequence length="433" mass="49546">MKFRKKQSLLFGIIALVFLGVMLQMVRVVKDKIVAGRVAEAKTVEIGFRRGLAETFGNMNEAIKLSYAIDLDNTGDLGLLKKTSQRLLEENEHIVYTAYFKEDTLEYIYPAESFGSFIGKNMSDLAYSITLAKVVKTPVVEGPTHLFDEDSDIFLFIQPIYMGTDYVGEVVVAMDSGYVLSSLGLDELEEGKYDYELWRVDFLGQSKTVISTSDSSVDFSDAVKHEFSLPATWNISILPKGGWITSTENTLIYLAFLIFSLSIWAIGVLLFRTYHLQRKLQIARHTNADSGLLTMDGFCFFVNKRLLKNPDTNLSVLNVQLGNFRKFTKNMEREELAKYLAMFRQSLIDCFPEETIATRVSDDSYLIAVFTSNQNPEYLIEDFLLRLHWKRRIDNNKLFISPRYCTVRYPEDGRDAPALVKEASRQFEEKFIK</sequence>